<name>A0ACD2ZWY3_9AGAR</name>
<sequence>MPYNCLLWTDQRSRASQSGRGSGNQIPEWSVQTWLKRSSPDHVGYLGHGVPATRSVVCAHVAQRVQAKSAISVLGFRQWDYRAVCAAEPKGSRSRPDRLLGDRVTLWSVRTGRNFQSPPSRFPVSLPSLPLSSSPTAASLSRRCPAAALIIVPPSRSRPRRLPFSLPLAAVIFGATWLFLGCLPRRTPSKRPIDILLVACNPVPPHAVRPLSHPLSRVHVRCPPRTSSVPCPTSSVQRPRRPFCAHVIRLASHVIRSASTSSVQHPRHPFSTHVTRLAPHVAHSVPTSSAQHPRHPFSTHVTHIVHLAPYFLRIASHLLRLAALPSVSR</sequence>
<accession>A0ACD2ZWY3</accession>
<proteinExistence type="predicted"/>
<evidence type="ECO:0000313" key="1">
    <source>
        <dbReference type="EMBL" id="TFK57887.1"/>
    </source>
</evidence>
<evidence type="ECO:0000313" key="2">
    <source>
        <dbReference type="Proteomes" id="UP000308600"/>
    </source>
</evidence>
<dbReference type="Proteomes" id="UP000308600">
    <property type="component" value="Unassembled WGS sequence"/>
</dbReference>
<protein>
    <submittedName>
        <fullName evidence="1">Uncharacterized protein</fullName>
    </submittedName>
</protein>
<keyword evidence="2" id="KW-1185">Reference proteome</keyword>
<reference evidence="1 2" key="1">
    <citation type="journal article" date="2019" name="Nat. Ecol. Evol.">
        <title>Megaphylogeny resolves global patterns of mushroom evolution.</title>
        <authorList>
            <person name="Varga T."/>
            <person name="Krizsan K."/>
            <person name="Foldi C."/>
            <person name="Dima B."/>
            <person name="Sanchez-Garcia M."/>
            <person name="Sanchez-Ramirez S."/>
            <person name="Szollosi G.J."/>
            <person name="Szarkandi J.G."/>
            <person name="Papp V."/>
            <person name="Albert L."/>
            <person name="Andreopoulos W."/>
            <person name="Angelini C."/>
            <person name="Antonin V."/>
            <person name="Barry K.W."/>
            <person name="Bougher N.L."/>
            <person name="Buchanan P."/>
            <person name="Buyck B."/>
            <person name="Bense V."/>
            <person name="Catcheside P."/>
            <person name="Chovatia M."/>
            <person name="Cooper J."/>
            <person name="Damon W."/>
            <person name="Desjardin D."/>
            <person name="Finy P."/>
            <person name="Geml J."/>
            <person name="Haridas S."/>
            <person name="Hughes K."/>
            <person name="Justo A."/>
            <person name="Karasinski D."/>
            <person name="Kautmanova I."/>
            <person name="Kiss B."/>
            <person name="Kocsube S."/>
            <person name="Kotiranta H."/>
            <person name="LaButti K.M."/>
            <person name="Lechner B.E."/>
            <person name="Liimatainen K."/>
            <person name="Lipzen A."/>
            <person name="Lukacs Z."/>
            <person name="Mihaltcheva S."/>
            <person name="Morgado L.N."/>
            <person name="Niskanen T."/>
            <person name="Noordeloos M.E."/>
            <person name="Ohm R.A."/>
            <person name="Ortiz-Santana B."/>
            <person name="Ovrebo C."/>
            <person name="Racz N."/>
            <person name="Riley R."/>
            <person name="Savchenko A."/>
            <person name="Shiryaev A."/>
            <person name="Soop K."/>
            <person name="Spirin V."/>
            <person name="Szebenyi C."/>
            <person name="Tomsovsky M."/>
            <person name="Tulloss R.E."/>
            <person name="Uehling J."/>
            <person name="Grigoriev I.V."/>
            <person name="Vagvolgyi C."/>
            <person name="Papp T."/>
            <person name="Martin F.M."/>
            <person name="Miettinen O."/>
            <person name="Hibbett D.S."/>
            <person name="Nagy L.G."/>
        </authorList>
    </citation>
    <scope>NUCLEOTIDE SEQUENCE [LARGE SCALE GENOMIC DNA]</scope>
    <source>
        <strain evidence="1 2">NL-1719</strain>
    </source>
</reference>
<dbReference type="EMBL" id="ML209908">
    <property type="protein sequence ID" value="TFK57887.1"/>
    <property type="molecule type" value="Genomic_DNA"/>
</dbReference>
<gene>
    <name evidence="1" type="ORF">BDN72DRAFT_907350</name>
</gene>
<organism evidence="1 2">
    <name type="scientific">Pluteus cervinus</name>
    <dbReference type="NCBI Taxonomy" id="181527"/>
    <lineage>
        <taxon>Eukaryota</taxon>
        <taxon>Fungi</taxon>
        <taxon>Dikarya</taxon>
        <taxon>Basidiomycota</taxon>
        <taxon>Agaricomycotina</taxon>
        <taxon>Agaricomycetes</taxon>
        <taxon>Agaricomycetidae</taxon>
        <taxon>Agaricales</taxon>
        <taxon>Pluteineae</taxon>
        <taxon>Pluteaceae</taxon>
        <taxon>Pluteus</taxon>
    </lineage>
</organism>